<reference evidence="2 3" key="1">
    <citation type="submission" date="2019-03" db="EMBL/GenBank/DDBJ databases">
        <title>Genomic Encyclopedia of Archaeal and Bacterial Type Strains, Phase II (KMG-II): from individual species to whole genera.</title>
        <authorList>
            <person name="Goeker M."/>
        </authorList>
    </citation>
    <scope>NUCLEOTIDE SEQUENCE [LARGE SCALE GENOMIC DNA]</scope>
    <source>
        <strain evidence="2 3">DSM 19034</strain>
    </source>
</reference>
<proteinExistence type="predicted"/>
<evidence type="ECO:0000256" key="1">
    <source>
        <dbReference type="SAM" id="MobiDB-lite"/>
    </source>
</evidence>
<gene>
    <name evidence="2" type="ORF">CLV32_0053</name>
</gene>
<evidence type="ECO:0000313" key="2">
    <source>
        <dbReference type="EMBL" id="TDO23768.1"/>
    </source>
</evidence>
<feature type="region of interest" description="Disordered" evidence="1">
    <location>
        <begin position="1"/>
        <end position="45"/>
    </location>
</feature>
<accession>A0A4V3C3Y3</accession>
<dbReference type="AlphaFoldDB" id="A0A4V3C3Y3"/>
<dbReference type="EMBL" id="SNWM01000001">
    <property type="protein sequence ID" value="TDO23768.1"/>
    <property type="molecule type" value="Genomic_DNA"/>
</dbReference>
<organism evidence="2 3">
    <name type="scientific">Pedobacter duraquae</name>
    <dbReference type="NCBI Taxonomy" id="425511"/>
    <lineage>
        <taxon>Bacteria</taxon>
        <taxon>Pseudomonadati</taxon>
        <taxon>Bacteroidota</taxon>
        <taxon>Sphingobacteriia</taxon>
        <taxon>Sphingobacteriales</taxon>
        <taxon>Sphingobacteriaceae</taxon>
        <taxon>Pedobacter</taxon>
    </lineage>
</organism>
<protein>
    <submittedName>
        <fullName evidence="2">Uncharacterized protein</fullName>
    </submittedName>
</protein>
<comment type="caution">
    <text evidence="2">The sequence shown here is derived from an EMBL/GenBank/DDBJ whole genome shotgun (WGS) entry which is preliminary data.</text>
</comment>
<keyword evidence="3" id="KW-1185">Reference proteome</keyword>
<feature type="compositionally biased region" description="Basic and acidic residues" evidence="1">
    <location>
        <begin position="19"/>
        <end position="34"/>
    </location>
</feature>
<dbReference type="Proteomes" id="UP000295499">
    <property type="component" value="Unassembled WGS sequence"/>
</dbReference>
<feature type="compositionally biased region" description="Polar residues" evidence="1">
    <location>
        <begin position="1"/>
        <end position="12"/>
    </location>
</feature>
<name>A0A4V3C3Y3_9SPHI</name>
<evidence type="ECO:0000313" key="3">
    <source>
        <dbReference type="Proteomes" id="UP000295499"/>
    </source>
</evidence>
<sequence>MAKTNTKQTSPKVATDASKILRDPKSTPAEKRVAGSDLSQTRKKK</sequence>